<dbReference type="Pfam" id="PF00216">
    <property type="entry name" value="Bac_DNA_binding"/>
    <property type="match status" value="1"/>
</dbReference>
<dbReference type="InterPro" id="IPR000119">
    <property type="entry name" value="Hist_DNA-bd"/>
</dbReference>
<keyword evidence="2 3" id="KW-0238">DNA-binding</keyword>
<dbReference type="Proteomes" id="UP001255416">
    <property type="component" value="Unassembled WGS sequence"/>
</dbReference>
<dbReference type="GO" id="GO:0003677">
    <property type="term" value="F:DNA binding"/>
    <property type="evidence" value="ECO:0007669"/>
    <property type="project" value="UniProtKB-KW"/>
</dbReference>
<sequence length="114" mass="12345">MTISSSTEAVDDVTEAAFEPESASNEMKKKELVDLVVIRSGIKKKDAKPVVEAMLAVLGESIAEGRELNLQPFGKLRINRTVEKHNGRVTVCKLRQSTNASNDTSTLAETAQDG</sequence>
<evidence type="ECO:0000256" key="1">
    <source>
        <dbReference type="ARBA" id="ARBA00010529"/>
    </source>
</evidence>
<proteinExistence type="inferred from homology"/>
<accession>A0ABU3VB91</accession>
<reference evidence="4" key="1">
    <citation type="submission" date="2023-05" db="EMBL/GenBank/DDBJ databases">
        <title>Sedimentitalea sp. nov. JM2-8.</title>
        <authorList>
            <person name="Huang J."/>
        </authorList>
    </citation>
    <scope>NUCLEOTIDE SEQUENCE [LARGE SCALE GENOMIC DNA]</scope>
    <source>
        <strain evidence="4">KHS03</strain>
    </source>
</reference>
<evidence type="ECO:0000313" key="3">
    <source>
        <dbReference type="EMBL" id="MDU9003440.1"/>
    </source>
</evidence>
<dbReference type="RefSeq" id="WP_316774336.1">
    <property type="nucleotide sequence ID" value="NZ_JASMWN010000003.1"/>
</dbReference>
<keyword evidence="4" id="KW-1185">Reference proteome</keyword>
<evidence type="ECO:0000313" key="4">
    <source>
        <dbReference type="Proteomes" id="UP001255416"/>
    </source>
</evidence>
<evidence type="ECO:0000256" key="2">
    <source>
        <dbReference type="ARBA" id="ARBA00023125"/>
    </source>
</evidence>
<dbReference type="Gene3D" id="4.10.520.10">
    <property type="entry name" value="IHF-like DNA-binding proteins"/>
    <property type="match status" value="1"/>
</dbReference>
<gene>
    <name evidence="3" type="ORF">QO231_06180</name>
</gene>
<dbReference type="InterPro" id="IPR010992">
    <property type="entry name" value="IHF-like_DNA-bd_dom_sf"/>
</dbReference>
<protein>
    <submittedName>
        <fullName evidence="3">HU family DNA-binding protein</fullName>
    </submittedName>
</protein>
<dbReference type="EMBL" id="JASMWN010000003">
    <property type="protein sequence ID" value="MDU9003440.1"/>
    <property type="molecule type" value="Genomic_DNA"/>
</dbReference>
<comment type="similarity">
    <text evidence="1">Belongs to the bacterial histone-like protein family.</text>
</comment>
<comment type="caution">
    <text evidence="3">The sequence shown here is derived from an EMBL/GenBank/DDBJ whole genome shotgun (WGS) entry which is preliminary data.</text>
</comment>
<organism evidence="3 4">
    <name type="scientific">Sedimentitalea todarodis</name>
    <dbReference type="NCBI Taxonomy" id="1631240"/>
    <lineage>
        <taxon>Bacteria</taxon>
        <taxon>Pseudomonadati</taxon>
        <taxon>Pseudomonadota</taxon>
        <taxon>Alphaproteobacteria</taxon>
        <taxon>Rhodobacterales</taxon>
        <taxon>Paracoccaceae</taxon>
        <taxon>Sedimentitalea</taxon>
    </lineage>
</organism>
<name>A0ABU3VB91_9RHOB</name>
<dbReference type="SUPFAM" id="SSF47729">
    <property type="entry name" value="IHF-like DNA-binding proteins"/>
    <property type="match status" value="1"/>
</dbReference>